<name>A0A1I7X099_HETBA</name>
<sequence>MNISSFLITPSRTYTVLLHETVLYCPVFICKYYTLINMLVNCYYWFHPLPTAEDVEYCKMKVLVGINSDIEARCQENAKMPIKKDLNTWPIESTPWNRGSPEDEIKPPRKEEIITVLTTPPIRNTSPPTEHRKSPPSRATRATRLRRAPTRLNVEPSRKTYDP</sequence>
<feature type="region of interest" description="Disordered" evidence="1">
    <location>
        <begin position="91"/>
        <end position="163"/>
    </location>
</feature>
<evidence type="ECO:0000313" key="2">
    <source>
        <dbReference type="Proteomes" id="UP000095283"/>
    </source>
</evidence>
<accession>A0A1I7X099</accession>
<proteinExistence type="predicted"/>
<feature type="compositionally biased region" description="Basic and acidic residues" evidence="1">
    <location>
        <begin position="100"/>
        <end position="113"/>
    </location>
</feature>
<dbReference type="AlphaFoldDB" id="A0A1I7X099"/>
<dbReference type="WBParaSite" id="Hba_10865">
    <property type="protein sequence ID" value="Hba_10865"/>
    <property type="gene ID" value="Hba_10865"/>
</dbReference>
<protein>
    <submittedName>
        <fullName evidence="3">Uncharacterized protein</fullName>
    </submittedName>
</protein>
<dbReference type="Proteomes" id="UP000095283">
    <property type="component" value="Unplaced"/>
</dbReference>
<keyword evidence="2" id="KW-1185">Reference proteome</keyword>
<evidence type="ECO:0000313" key="3">
    <source>
        <dbReference type="WBParaSite" id="Hba_10865"/>
    </source>
</evidence>
<organism evidence="2 3">
    <name type="scientific">Heterorhabditis bacteriophora</name>
    <name type="common">Entomopathogenic nematode worm</name>
    <dbReference type="NCBI Taxonomy" id="37862"/>
    <lineage>
        <taxon>Eukaryota</taxon>
        <taxon>Metazoa</taxon>
        <taxon>Ecdysozoa</taxon>
        <taxon>Nematoda</taxon>
        <taxon>Chromadorea</taxon>
        <taxon>Rhabditida</taxon>
        <taxon>Rhabditina</taxon>
        <taxon>Rhabditomorpha</taxon>
        <taxon>Strongyloidea</taxon>
        <taxon>Heterorhabditidae</taxon>
        <taxon>Heterorhabditis</taxon>
    </lineage>
</organism>
<evidence type="ECO:0000256" key="1">
    <source>
        <dbReference type="SAM" id="MobiDB-lite"/>
    </source>
</evidence>
<reference evidence="3" key="1">
    <citation type="submission" date="2016-11" db="UniProtKB">
        <authorList>
            <consortium name="WormBaseParasite"/>
        </authorList>
    </citation>
    <scope>IDENTIFICATION</scope>
</reference>
<feature type="compositionally biased region" description="Polar residues" evidence="1">
    <location>
        <begin position="116"/>
        <end position="128"/>
    </location>
</feature>